<feature type="compositionally biased region" description="Basic and acidic residues" evidence="2">
    <location>
        <begin position="103"/>
        <end position="118"/>
    </location>
</feature>
<evidence type="ECO:0000256" key="2">
    <source>
        <dbReference type="SAM" id="MobiDB-lite"/>
    </source>
</evidence>
<keyword evidence="4" id="KW-1185">Reference proteome</keyword>
<gene>
    <name evidence="3" type="ORF">PROFUN_01818</name>
</gene>
<evidence type="ECO:0000313" key="4">
    <source>
        <dbReference type="Proteomes" id="UP000241769"/>
    </source>
</evidence>
<dbReference type="EMBL" id="MDYQ01000005">
    <property type="protein sequence ID" value="PRP89098.1"/>
    <property type="molecule type" value="Genomic_DNA"/>
</dbReference>
<name>A0A2P6NYV4_9EUKA</name>
<dbReference type="InParanoid" id="A0A2P6NYV4"/>
<evidence type="ECO:0000313" key="3">
    <source>
        <dbReference type="EMBL" id="PRP89098.1"/>
    </source>
</evidence>
<organism evidence="3 4">
    <name type="scientific">Planoprotostelium fungivorum</name>
    <dbReference type="NCBI Taxonomy" id="1890364"/>
    <lineage>
        <taxon>Eukaryota</taxon>
        <taxon>Amoebozoa</taxon>
        <taxon>Evosea</taxon>
        <taxon>Variosea</taxon>
        <taxon>Cavosteliida</taxon>
        <taxon>Cavosteliaceae</taxon>
        <taxon>Planoprotostelium</taxon>
    </lineage>
</organism>
<keyword evidence="1" id="KW-0175">Coiled coil</keyword>
<dbReference type="Proteomes" id="UP000241769">
    <property type="component" value="Unassembled WGS sequence"/>
</dbReference>
<evidence type="ECO:0000256" key="1">
    <source>
        <dbReference type="SAM" id="Coils"/>
    </source>
</evidence>
<feature type="coiled-coil region" evidence="1">
    <location>
        <begin position="44"/>
        <end position="102"/>
    </location>
</feature>
<protein>
    <submittedName>
        <fullName evidence="3">Uncharacterized protein</fullName>
    </submittedName>
</protein>
<dbReference type="AlphaFoldDB" id="A0A2P6NYV4"/>
<feature type="region of interest" description="Disordered" evidence="2">
    <location>
        <begin position="103"/>
        <end position="134"/>
    </location>
</feature>
<reference evidence="3 4" key="1">
    <citation type="journal article" date="2018" name="Genome Biol. Evol.">
        <title>Multiple Roots of Fruiting Body Formation in Amoebozoa.</title>
        <authorList>
            <person name="Hillmann F."/>
            <person name="Forbes G."/>
            <person name="Novohradska S."/>
            <person name="Ferling I."/>
            <person name="Riege K."/>
            <person name="Groth M."/>
            <person name="Westermann M."/>
            <person name="Marz M."/>
            <person name="Spaller T."/>
            <person name="Winckler T."/>
            <person name="Schaap P."/>
            <person name="Glockner G."/>
        </authorList>
    </citation>
    <scope>NUCLEOTIDE SEQUENCE [LARGE SCALE GENOMIC DNA]</scope>
    <source>
        <strain evidence="3 4">Jena</strain>
    </source>
</reference>
<accession>A0A2P6NYV4</accession>
<proteinExistence type="predicted"/>
<sequence>MTNALPLVNRDRSLSEVKFDSEVNPGYESKGDPIREYYVDSDTEEQLEKTFDQLRKLLKGTDDKILELCQSIENLADNNAKIRQLENEREMFLERLEVIQRIRDRSNREPAKKEHHESSSSTNNELVYQPKRSSFGYPKSTQHINICNCL</sequence>
<comment type="caution">
    <text evidence="3">The sequence shown here is derived from an EMBL/GenBank/DDBJ whole genome shotgun (WGS) entry which is preliminary data.</text>
</comment>